<dbReference type="InterPro" id="IPR000914">
    <property type="entry name" value="SBP_5_dom"/>
</dbReference>
<dbReference type="Gene3D" id="3.40.190.10">
    <property type="entry name" value="Periplasmic binding protein-like II"/>
    <property type="match status" value="1"/>
</dbReference>
<evidence type="ECO:0000256" key="4">
    <source>
        <dbReference type="ARBA" id="ARBA00022729"/>
    </source>
</evidence>
<dbReference type="GO" id="GO:0042597">
    <property type="term" value="C:periplasmic space"/>
    <property type="evidence" value="ECO:0007669"/>
    <property type="project" value="UniProtKB-ARBA"/>
</dbReference>
<evidence type="ECO:0000256" key="5">
    <source>
        <dbReference type="SAM" id="SignalP"/>
    </source>
</evidence>
<dbReference type="InterPro" id="IPR039424">
    <property type="entry name" value="SBP_5"/>
</dbReference>
<accession>A0A109MS67</accession>
<dbReference type="EMBL" id="LNNH01000056">
    <property type="protein sequence ID" value="KWW11157.1"/>
    <property type="molecule type" value="Genomic_DNA"/>
</dbReference>
<feature type="signal peptide" evidence="5">
    <location>
        <begin position="1"/>
        <end position="21"/>
    </location>
</feature>
<keyword evidence="3" id="KW-0813">Transport</keyword>
<dbReference type="Gene3D" id="3.10.105.10">
    <property type="entry name" value="Dipeptide-binding Protein, Domain 3"/>
    <property type="match status" value="1"/>
</dbReference>
<name>A0A109MS67_9BACI</name>
<sequence length="588" mass="66562">MKIKGYVKVLSALAISSLLLAACSDDTEKSSTQEKKGKAVQQVDASKFPTKTTNQGEPIKGGHLTYGLVSNTPFEGILNKVFYQGEPDHQIITFLDDEDLLDTDENYVFTNDGAASYEISDDHKTVTLTIKDNVNWQDGKPVTGADLEYAYLVIGSKDYKGVRYDEQMALIEGMEEYHAGKADSISGIKVDGKKITFTFKKGNPSVTTGLWTYPLHKEYLKDVPIADLESSDKIRKNPIGFGPFKVKKIVQGEAVEFEANKDYYRGAPKLDSVTLKVVNPSVVVKSLENGDIDVAEVLAEQYEQAKELDNVELLGKVELAYSYIGFNFGQYDKEKEENVMDENPKFKDKRLRQAMAYAINNKEVGEKMFKGLRFPANSVITPNFKYNNKDLKAYEYNPEKAKKLLDEAGFVDTNNDGIREDADGKEFKINFASMSGSDVSEPLARYYIQQWEQVGIDVELLDGRLHEFNSFYDLLKKDNDDVDMYQAAWGVASDPDPSGLWSRSAEFNYTRWVNDKNDELLAKGISEEAFDDQYRIDTYNEWQKLIHDEVPVIPTLFRYQLTGVNDRVTGYDFLAGRQYQWHNVGVTK</sequence>
<dbReference type="PROSITE" id="PS01040">
    <property type="entry name" value="SBP_BACTERIAL_5"/>
    <property type="match status" value="1"/>
</dbReference>
<dbReference type="AlphaFoldDB" id="A0A109MS67"/>
<proteinExistence type="inferred from homology"/>
<dbReference type="SUPFAM" id="SSF53850">
    <property type="entry name" value="Periplasmic binding protein-like II"/>
    <property type="match status" value="1"/>
</dbReference>
<dbReference type="InterPro" id="IPR023765">
    <property type="entry name" value="SBP_5_CS"/>
</dbReference>
<comment type="caution">
    <text evidence="7">The sequence shown here is derived from an EMBL/GenBank/DDBJ whole genome shotgun (WGS) entry which is preliminary data.</text>
</comment>
<dbReference type="InterPro" id="IPR050034">
    <property type="entry name" value="Opp4A"/>
</dbReference>
<evidence type="ECO:0000256" key="1">
    <source>
        <dbReference type="ARBA" id="ARBA00004193"/>
    </source>
</evidence>
<protein>
    <submittedName>
        <fullName evidence="7">ABC transporter substrate-binding protein</fullName>
    </submittedName>
</protein>
<organism evidence="7 8">
    <name type="scientific">Peribacillus simplex</name>
    <dbReference type="NCBI Taxonomy" id="1478"/>
    <lineage>
        <taxon>Bacteria</taxon>
        <taxon>Bacillati</taxon>
        <taxon>Bacillota</taxon>
        <taxon>Bacilli</taxon>
        <taxon>Bacillales</taxon>
        <taxon>Bacillaceae</taxon>
        <taxon>Peribacillus</taxon>
    </lineage>
</organism>
<reference evidence="7 8" key="1">
    <citation type="submission" date="2015-11" db="EMBL/GenBank/DDBJ databases">
        <title>Genome Sequence of Bacillus simplex strain VanAntwerpen2.</title>
        <authorList>
            <person name="Couger M.B."/>
        </authorList>
    </citation>
    <scope>NUCLEOTIDE SEQUENCE [LARGE SCALE GENOMIC DNA]</scope>
    <source>
        <strain evidence="7 8">VanAntwerpen02</strain>
    </source>
</reference>
<dbReference type="GO" id="GO:0043190">
    <property type="term" value="C:ATP-binding cassette (ABC) transporter complex"/>
    <property type="evidence" value="ECO:0007669"/>
    <property type="project" value="InterPro"/>
</dbReference>
<dbReference type="PANTHER" id="PTHR30290">
    <property type="entry name" value="PERIPLASMIC BINDING COMPONENT OF ABC TRANSPORTER"/>
    <property type="match status" value="1"/>
</dbReference>
<dbReference type="Proteomes" id="UP000064189">
    <property type="component" value="Unassembled WGS sequence"/>
</dbReference>
<dbReference type="GO" id="GO:0015833">
    <property type="term" value="P:peptide transport"/>
    <property type="evidence" value="ECO:0007669"/>
    <property type="project" value="TreeGrafter"/>
</dbReference>
<evidence type="ECO:0000256" key="2">
    <source>
        <dbReference type="ARBA" id="ARBA00005695"/>
    </source>
</evidence>
<comment type="similarity">
    <text evidence="2">Belongs to the bacterial solute-binding protein 5 family.</text>
</comment>
<evidence type="ECO:0000256" key="3">
    <source>
        <dbReference type="ARBA" id="ARBA00022448"/>
    </source>
</evidence>
<feature type="domain" description="Solute-binding protein family 5" evidence="6">
    <location>
        <begin position="114"/>
        <end position="505"/>
    </location>
</feature>
<comment type="subcellular location">
    <subcellularLocation>
        <location evidence="1">Cell membrane</location>
        <topology evidence="1">Lipid-anchor</topology>
    </subcellularLocation>
</comment>
<dbReference type="PROSITE" id="PS51257">
    <property type="entry name" value="PROKAR_LIPOPROTEIN"/>
    <property type="match status" value="1"/>
</dbReference>
<evidence type="ECO:0000259" key="6">
    <source>
        <dbReference type="Pfam" id="PF00496"/>
    </source>
</evidence>
<dbReference type="InterPro" id="IPR030678">
    <property type="entry name" value="Peptide/Ni-bd"/>
</dbReference>
<dbReference type="PANTHER" id="PTHR30290:SF9">
    <property type="entry name" value="OLIGOPEPTIDE-BINDING PROTEIN APPA"/>
    <property type="match status" value="1"/>
</dbReference>
<dbReference type="NCBIfam" id="NF045467">
    <property type="entry name" value="Opp4A"/>
    <property type="match status" value="1"/>
</dbReference>
<dbReference type="Pfam" id="PF00496">
    <property type="entry name" value="SBP_bac_5"/>
    <property type="match status" value="1"/>
</dbReference>
<dbReference type="PIRSF" id="PIRSF002741">
    <property type="entry name" value="MppA"/>
    <property type="match status" value="1"/>
</dbReference>
<gene>
    <name evidence="7" type="ORF">AS888_02995</name>
</gene>
<dbReference type="RefSeq" id="WP_061144468.1">
    <property type="nucleotide sequence ID" value="NZ_LNNH01000056.1"/>
</dbReference>
<keyword evidence="8" id="KW-1185">Reference proteome</keyword>
<dbReference type="CDD" id="cd08510">
    <property type="entry name" value="PBP2_Lactococcal_OppA_like"/>
    <property type="match status" value="1"/>
</dbReference>
<dbReference type="GO" id="GO:1904680">
    <property type="term" value="F:peptide transmembrane transporter activity"/>
    <property type="evidence" value="ECO:0007669"/>
    <property type="project" value="TreeGrafter"/>
</dbReference>
<feature type="chain" id="PRO_5038871706" evidence="5">
    <location>
        <begin position="22"/>
        <end position="588"/>
    </location>
</feature>
<evidence type="ECO:0000313" key="8">
    <source>
        <dbReference type="Proteomes" id="UP000064189"/>
    </source>
</evidence>
<keyword evidence="4 5" id="KW-0732">Signal</keyword>
<evidence type="ECO:0000313" key="7">
    <source>
        <dbReference type="EMBL" id="KWW11157.1"/>
    </source>
</evidence>